<accession>A0A923MIA8</accession>
<proteinExistence type="predicted"/>
<dbReference type="AlphaFoldDB" id="A0A923MIA8"/>
<dbReference type="RefSeq" id="WP_187015415.1">
    <property type="nucleotide sequence ID" value="NZ_JACOQI010000013.1"/>
</dbReference>
<evidence type="ECO:0000313" key="2">
    <source>
        <dbReference type="Proteomes" id="UP000620327"/>
    </source>
</evidence>
<comment type="caution">
    <text evidence="1">The sequence shown here is derived from an EMBL/GenBank/DDBJ whole genome shotgun (WGS) entry which is preliminary data.</text>
</comment>
<evidence type="ECO:0000313" key="1">
    <source>
        <dbReference type="EMBL" id="MBC5771195.1"/>
    </source>
</evidence>
<keyword evidence="2" id="KW-1185">Reference proteome</keyword>
<protein>
    <submittedName>
        <fullName evidence="1">Uncharacterized protein</fullName>
    </submittedName>
</protein>
<dbReference type="Proteomes" id="UP000620327">
    <property type="component" value="Unassembled WGS sequence"/>
</dbReference>
<dbReference type="EMBL" id="JACOQI010000013">
    <property type="protein sequence ID" value="MBC5771195.1"/>
    <property type="molecule type" value="Genomic_DNA"/>
</dbReference>
<sequence>MDDKIIIDRMDAEEFLSMLTDAAMQGDNVTQYYSTTQIIENIANEFKDLCKL</sequence>
<gene>
    <name evidence="1" type="ORF">H8Z83_12855</name>
</gene>
<organism evidence="1 2">
    <name type="scientific">Dysosmobacter segnis</name>
    <dbReference type="NCBI Taxonomy" id="2763042"/>
    <lineage>
        <taxon>Bacteria</taxon>
        <taxon>Bacillati</taxon>
        <taxon>Bacillota</taxon>
        <taxon>Clostridia</taxon>
        <taxon>Eubacteriales</taxon>
        <taxon>Oscillospiraceae</taxon>
        <taxon>Dysosmobacter</taxon>
    </lineage>
</organism>
<reference evidence="1" key="1">
    <citation type="submission" date="2020-08" db="EMBL/GenBank/DDBJ databases">
        <title>Genome public.</title>
        <authorList>
            <person name="Liu C."/>
            <person name="Sun Q."/>
        </authorList>
    </citation>
    <scope>NUCLEOTIDE SEQUENCE</scope>
    <source>
        <strain evidence="1">BX15</strain>
    </source>
</reference>
<name>A0A923MIA8_9FIRM</name>